<dbReference type="InterPro" id="IPR051209">
    <property type="entry name" value="FAD-bind_Monooxygenase_sf"/>
</dbReference>
<keyword evidence="2" id="KW-0285">Flavoprotein</keyword>
<protein>
    <submittedName>
        <fullName evidence="5">FAD/NAD(P)-binding domain-containing protein</fullName>
    </submittedName>
</protein>
<dbReference type="SUPFAM" id="SSF51905">
    <property type="entry name" value="FAD/NAD(P)-binding domain"/>
    <property type="match status" value="2"/>
</dbReference>
<reference evidence="5" key="1">
    <citation type="journal article" date="2020" name="Stud. Mycol.">
        <title>101 Dothideomycetes genomes: a test case for predicting lifestyles and emergence of pathogens.</title>
        <authorList>
            <person name="Haridas S."/>
            <person name="Albert R."/>
            <person name="Binder M."/>
            <person name="Bloem J."/>
            <person name="Labutti K."/>
            <person name="Salamov A."/>
            <person name="Andreopoulos B."/>
            <person name="Baker S."/>
            <person name="Barry K."/>
            <person name="Bills G."/>
            <person name="Bluhm B."/>
            <person name="Cannon C."/>
            <person name="Castanera R."/>
            <person name="Culley D."/>
            <person name="Daum C."/>
            <person name="Ezra D."/>
            <person name="Gonzalez J."/>
            <person name="Henrissat B."/>
            <person name="Kuo A."/>
            <person name="Liang C."/>
            <person name="Lipzen A."/>
            <person name="Lutzoni F."/>
            <person name="Magnuson J."/>
            <person name="Mondo S."/>
            <person name="Nolan M."/>
            <person name="Ohm R."/>
            <person name="Pangilinan J."/>
            <person name="Park H.-J."/>
            <person name="Ramirez L."/>
            <person name="Alfaro M."/>
            <person name="Sun H."/>
            <person name="Tritt A."/>
            <person name="Yoshinaga Y."/>
            <person name="Zwiers L.-H."/>
            <person name="Turgeon B."/>
            <person name="Goodwin S."/>
            <person name="Spatafora J."/>
            <person name="Crous P."/>
            <person name="Grigoriev I."/>
        </authorList>
    </citation>
    <scope>NUCLEOTIDE SEQUENCE</scope>
    <source>
        <strain evidence="5">CBS 130266</strain>
    </source>
</reference>
<dbReference type="PANTHER" id="PTHR42877">
    <property type="entry name" value="L-ORNITHINE N(5)-MONOOXYGENASE-RELATED"/>
    <property type="match status" value="1"/>
</dbReference>
<dbReference type="Proteomes" id="UP000800235">
    <property type="component" value="Unassembled WGS sequence"/>
</dbReference>
<dbReference type="Gene3D" id="3.50.50.60">
    <property type="entry name" value="FAD/NAD(P)-binding domain"/>
    <property type="match status" value="3"/>
</dbReference>
<dbReference type="EMBL" id="MU007018">
    <property type="protein sequence ID" value="KAF2433927.1"/>
    <property type="molecule type" value="Genomic_DNA"/>
</dbReference>
<keyword evidence="3" id="KW-0274">FAD</keyword>
<name>A0A9P4U2G4_9PEZI</name>
<dbReference type="Pfam" id="PF00743">
    <property type="entry name" value="FMO-like"/>
    <property type="match status" value="1"/>
</dbReference>
<evidence type="ECO:0000313" key="6">
    <source>
        <dbReference type="Proteomes" id="UP000800235"/>
    </source>
</evidence>
<dbReference type="GO" id="GO:0050660">
    <property type="term" value="F:flavin adenine dinucleotide binding"/>
    <property type="evidence" value="ECO:0007669"/>
    <property type="project" value="InterPro"/>
</dbReference>
<dbReference type="PANTHER" id="PTHR42877:SF10">
    <property type="entry name" value="L-ORNITHINE N(5)-OXYGENASE"/>
    <property type="match status" value="1"/>
</dbReference>
<evidence type="ECO:0000256" key="1">
    <source>
        <dbReference type="ARBA" id="ARBA00010139"/>
    </source>
</evidence>
<keyword evidence="6" id="KW-1185">Reference proteome</keyword>
<sequence>MSNRIHKVGGYHKDGYTYYPVVIIGAGESGIAAACQLKEKLGFDQFRIFERQSGIGGTWWINRYPGVACDVPAVFYSFSFAPNPRWTTFYPPGPEIVEYLQDVSDQYGVTDKIELNTDVSHCRWLEEEEQWEITLHHLRPGVGDLSSKDRAKKAKEEGEENVWISKEILRAKVVISAVGGLVEPRAAPEDIPGFDRFEGDCFHSARWNHDVNFKDKDVVVVGSGCSAAQFVPKLVKEPYNAKSVTQLMRSPPWVAPRIPTPLGENNWATYSPLIFTYVPGVQKLLREVVAAGGEWDWRLFGDSAFNENERKKEEKRLLSHMKKTVPEKYHEIMTPDYGVGCKRRIFDAVWLKTLSNPKIDITTMPLTEVHERSVTVGPGQTYPKTSSNTSPEKKEVPADIIVLANGFDVTRWLHPIEVRGKDGKDLVEEMQERGGPQAYQGTAMDGFPNFFIIYGPNTTTGHSSVILATENMVKYALNFIKPILNGDATTVEVKKEAEIAYTTDIQKQLKNTVWMNGGCASWYYDKSGWNSTVLPYGQIWFWYRCTYVYWRDWNIRYTTKGLIKRTLKSTLKLLAIVAVLLGVLRARQSGFNILDFLKNLPRMLNKDNARMGALLAIDKTTKVLKNRRARLLASFQ</sequence>
<comment type="caution">
    <text evidence="5">The sequence shown here is derived from an EMBL/GenBank/DDBJ whole genome shotgun (WGS) entry which is preliminary data.</text>
</comment>
<dbReference type="AlphaFoldDB" id="A0A9P4U2G4"/>
<dbReference type="Pfam" id="PF13450">
    <property type="entry name" value="NAD_binding_8"/>
    <property type="match status" value="1"/>
</dbReference>
<dbReference type="OrthoDB" id="3971593at2759"/>
<dbReference type="InterPro" id="IPR020946">
    <property type="entry name" value="Flavin_mOase-like"/>
</dbReference>
<proteinExistence type="inferred from homology"/>
<evidence type="ECO:0000256" key="3">
    <source>
        <dbReference type="ARBA" id="ARBA00022827"/>
    </source>
</evidence>
<keyword evidence="4" id="KW-0560">Oxidoreductase</keyword>
<dbReference type="GO" id="GO:0004499">
    <property type="term" value="F:N,N-dimethylaniline monooxygenase activity"/>
    <property type="evidence" value="ECO:0007669"/>
    <property type="project" value="InterPro"/>
</dbReference>
<dbReference type="InterPro" id="IPR036188">
    <property type="entry name" value="FAD/NAD-bd_sf"/>
</dbReference>
<evidence type="ECO:0000256" key="2">
    <source>
        <dbReference type="ARBA" id="ARBA00022630"/>
    </source>
</evidence>
<comment type="similarity">
    <text evidence="1">Belongs to the FAD-binding monooxygenase family.</text>
</comment>
<accession>A0A9P4U2G4</accession>
<evidence type="ECO:0000256" key="4">
    <source>
        <dbReference type="ARBA" id="ARBA00023002"/>
    </source>
</evidence>
<gene>
    <name evidence="5" type="ORF">EJ08DRAFT_668571</name>
</gene>
<organism evidence="5 6">
    <name type="scientific">Tothia fuscella</name>
    <dbReference type="NCBI Taxonomy" id="1048955"/>
    <lineage>
        <taxon>Eukaryota</taxon>
        <taxon>Fungi</taxon>
        <taxon>Dikarya</taxon>
        <taxon>Ascomycota</taxon>
        <taxon>Pezizomycotina</taxon>
        <taxon>Dothideomycetes</taxon>
        <taxon>Pleosporomycetidae</taxon>
        <taxon>Venturiales</taxon>
        <taxon>Cylindrosympodiaceae</taxon>
        <taxon>Tothia</taxon>
    </lineage>
</organism>
<dbReference type="GO" id="GO:0050661">
    <property type="term" value="F:NADP binding"/>
    <property type="evidence" value="ECO:0007669"/>
    <property type="project" value="InterPro"/>
</dbReference>
<evidence type="ECO:0000313" key="5">
    <source>
        <dbReference type="EMBL" id="KAF2433927.1"/>
    </source>
</evidence>